<dbReference type="WBParaSite" id="RSKR_0000656700.1">
    <property type="protein sequence ID" value="RSKR_0000656700.1"/>
    <property type="gene ID" value="RSKR_0000656700"/>
</dbReference>
<evidence type="ECO:0000313" key="2">
    <source>
        <dbReference type="WBParaSite" id="RSKR_0000656700.1"/>
    </source>
</evidence>
<organism evidence="1 2">
    <name type="scientific">Rhabditophanes sp. KR3021</name>
    <dbReference type="NCBI Taxonomy" id="114890"/>
    <lineage>
        <taxon>Eukaryota</taxon>
        <taxon>Metazoa</taxon>
        <taxon>Ecdysozoa</taxon>
        <taxon>Nematoda</taxon>
        <taxon>Chromadorea</taxon>
        <taxon>Rhabditida</taxon>
        <taxon>Tylenchina</taxon>
        <taxon>Panagrolaimomorpha</taxon>
        <taxon>Strongyloidoidea</taxon>
        <taxon>Alloionematidae</taxon>
        <taxon>Rhabditophanes</taxon>
    </lineage>
</organism>
<proteinExistence type="predicted"/>
<protein>
    <submittedName>
        <fullName evidence="2">Zinc finger protein sens</fullName>
    </submittedName>
</protein>
<accession>A0AC35U0T6</accession>
<dbReference type="Proteomes" id="UP000095286">
    <property type="component" value="Unplaced"/>
</dbReference>
<sequence>MSRMKASPTDNGTHSYSIDRLLRSPSPSYYQTTQLSPNQPKAAPNNKPNTSNKSPKSSGKLFFSLTFDFILGERLALPSNINTTMGSNLFNIEQFMAMANIAATQNPFMAASMNPMVFAALNMQNQAANNNMVLRNLWNASQMEGLLNGLSLPNHHPVVGSKKITPPSTSNQINSFKKSGHEEVPSSTNNNTSDLYVTSPTTEPSGRQFECKQCGKTFKRSSTLSTHLLIHSDTRPYPCEYCGKRFHQKSDMKKHTYIHTGEKPHKCSVCGKAFSQSSNLITHTRKHTGYKPFACDICGRTFQRKVDRRRHTETHHPNQHTRSGSEDGTSTLSPATYLQKQTSIPPTPSILSTFGSNLFFKDFFQKNSSVGEGALNLSINI</sequence>
<reference evidence="2" key="1">
    <citation type="submission" date="2016-11" db="UniProtKB">
        <authorList>
            <consortium name="WormBaseParasite"/>
        </authorList>
    </citation>
    <scope>IDENTIFICATION</scope>
    <source>
        <strain evidence="2">KR3021</strain>
    </source>
</reference>
<evidence type="ECO:0000313" key="1">
    <source>
        <dbReference type="Proteomes" id="UP000095286"/>
    </source>
</evidence>
<name>A0AC35U0T6_9BILA</name>